<accession>A0A9N9JS15</accession>
<dbReference type="Proteomes" id="UP000789405">
    <property type="component" value="Unassembled WGS sequence"/>
</dbReference>
<dbReference type="AlphaFoldDB" id="A0A9N9JS15"/>
<sequence>RNDKFVTGSALYRVTDDEDEFRKITYKGFTSNSKSLIANFEKNSIICLVQTVPISSSNNDFTLTPEDLPYTFPLLLYSAPAVTNSYKSNDNIGRQSFIQFKLSPQSKIPHIISSEIEWSYTSNEAQSSTLSQNEKLKVCKDFNSQLNLIEEQYTAANSQASNKRKKFPSFSFTSNSSSNKSPTVDLTTLVLQIRSNESMSQPSS</sequence>
<proteinExistence type="predicted"/>
<name>A0A9N9JS15_9GLOM</name>
<reference evidence="1" key="1">
    <citation type="submission" date="2021-06" db="EMBL/GenBank/DDBJ databases">
        <authorList>
            <person name="Kallberg Y."/>
            <person name="Tangrot J."/>
            <person name="Rosling A."/>
        </authorList>
    </citation>
    <scope>NUCLEOTIDE SEQUENCE</scope>
    <source>
        <strain evidence="1">MA453B</strain>
    </source>
</reference>
<organism evidence="1 2">
    <name type="scientific">Dentiscutata erythropus</name>
    <dbReference type="NCBI Taxonomy" id="1348616"/>
    <lineage>
        <taxon>Eukaryota</taxon>
        <taxon>Fungi</taxon>
        <taxon>Fungi incertae sedis</taxon>
        <taxon>Mucoromycota</taxon>
        <taxon>Glomeromycotina</taxon>
        <taxon>Glomeromycetes</taxon>
        <taxon>Diversisporales</taxon>
        <taxon>Gigasporaceae</taxon>
        <taxon>Dentiscutata</taxon>
    </lineage>
</organism>
<evidence type="ECO:0000313" key="1">
    <source>
        <dbReference type="EMBL" id="CAG8794445.1"/>
    </source>
</evidence>
<comment type="caution">
    <text evidence="1">The sequence shown here is derived from an EMBL/GenBank/DDBJ whole genome shotgun (WGS) entry which is preliminary data.</text>
</comment>
<dbReference type="EMBL" id="CAJVPY010029655">
    <property type="protein sequence ID" value="CAG8794445.1"/>
    <property type="molecule type" value="Genomic_DNA"/>
</dbReference>
<evidence type="ECO:0000313" key="2">
    <source>
        <dbReference type="Proteomes" id="UP000789405"/>
    </source>
</evidence>
<feature type="non-terminal residue" evidence="1">
    <location>
        <position position="1"/>
    </location>
</feature>
<feature type="non-terminal residue" evidence="1">
    <location>
        <position position="204"/>
    </location>
</feature>
<dbReference type="OrthoDB" id="2402625at2759"/>
<protein>
    <submittedName>
        <fullName evidence="1">3724_t:CDS:1</fullName>
    </submittedName>
</protein>
<keyword evidence="2" id="KW-1185">Reference proteome</keyword>
<gene>
    <name evidence="1" type="ORF">DERYTH_LOCUS22075</name>
</gene>